<dbReference type="EMBL" id="BMAO01022331">
    <property type="protein sequence ID" value="GFQ81181.1"/>
    <property type="molecule type" value="Genomic_DNA"/>
</dbReference>
<protein>
    <submittedName>
        <fullName evidence="3">Uncharacterized protein</fullName>
    </submittedName>
</protein>
<feature type="region of interest" description="Disordered" evidence="1">
    <location>
        <begin position="86"/>
        <end position="118"/>
    </location>
</feature>
<feature type="compositionally biased region" description="Basic and acidic residues" evidence="1">
    <location>
        <begin position="87"/>
        <end position="105"/>
    </location>
</feature>
<evidence type="ECO:0000256" key="1">
    <source>
        <dbReference type="SAM" id="MobiDB-lite"/>
    </source>
</evidence>
<feature type="transmembrane region" description="Helical" evidence="2">
    <location>
        <begin position="61"/>
        <end position="82"/>
    </location>
</feature>
<accession>A0A8X6KRB7</accession>
<dbReference type="OrthoDB" id="6431593at2759"/>
<evidence type="ECO:0000313" key="4">
    <source>
        <dbReference type="Proteomes" id="UP000887116"/>
    </source>
</evidence>
<name>A0A8X6KRB7_TRICU</name>
<evidence type="ECO:0000256" key="2">
    <source>
        <dbReference type="SAM" id="Phobius"/>
    </source>
</evidence>
<keyword evidence="2" id="KW-0812">Transmembrane</keyword>
<keyword evidence="4" id="KW-1185">Reference proteome</keyword>
<comment type="caution">
    <text evidence="3">The sequence shown here is derived from an EMBL/GenBank/DDBJ whole genome shotgun (WGS) entry which is preliminary data.</text>
</comment>
<gene>
    <name evidence="3" type="primary">NCL1_17160</name>
    <name evidence="3" type="ORF">TNCT_23851</name>
</gene>
<reference evidence="3" key="1">
    <citation type="submission" date="2020-07" db="EMBL/GenBank/DDBJ databases">
        <title>Multicomponent nature underlies the extraordinary mechanical properties of spider dragline silk.</title>
        <authorList>
            <person name="Kono N."/>
            <person name="Nakamura H."/>
            <person name="Mori M."/>
            <person name="Yoshida Y."/>
            <person name="Ohtoshi R."/>
            <person name="Malay A.D."/>
            <person name="Moran D.A.P."/>
            <person name="Tomita M."/>
            <person name="Numata K."/>
            <person name="Arakawa K."/>
        </authorList>
    </citation>
    <scope>NUCLEOTIDE SEQUENCE</scope>
</reference>
<evidence type="ECO:0000313" key="3">
    <source>
        <dbReference type="EMBL" id="GFQ81181.1"/>
    </source>
</evidence>
<keyword evidence="2" id="KW-0472">Membrane</keyword>
<proteinExistence type="predicted"/>
<dbReference type="Proteomes" id="UP000887116">
    <property type="component" value="Unassembled WGS sequence"/>
</dbReference>
<sequence length="182" mass="21071">MIISHLKKNSDFSNLVLRNKGRSLSQQCVFLRHVMTDLKTTFTSLLLGKKFECFERKVRSVMCWMVIGILLLTVKGFLSAPINNEGEPNKREKRQVEKTGKTGEEERPDLEPGTPSDETFRDKLDKVSKLLQEYFGIFMQKMESDLWISVAIVFVSTFLLCCVLYLICTSFHLMYKCVCYKC</sequence>
<dbReference type="AlphaFoldDB" id="A0A8X6KRB7"/>
<organism evidence="3 4">
    <name type="scientific">Trichonephila clavata</name>
    <name type="common">Joro spider</name>
    <name type="synonym">Nephila clavata</name>
    <dbReference type="NCBI Taxonomy" id="2740835"/>
    <lineage>
        <taxon>Eukaryota</taxon>
        <taxon>Metazoa</taxon>
        <taxon>Ecdysozoa</taxon>
        <taxon>Arthropoda</taxon>
        <taxon>Chelicerata</taxon>
        <taxon>Arachnida</taxon>
        <taxon>Araneae</taxon>
        <taxon>Araneomorphae</taxon>
        <taxon>Entelegynae</taxon>
        <taxon>Araneoidea</taxon>
        <taxon>Nephilidae</taxon>
        <taxon>Trichonephila</taxon>
    </lineage>
</organism>
<feature type="transmembrane region" description="Helical" evidence="2">
    <location>
        <begin position="146"/>
        <end position="167"/>
    </location>
</feature>
<keyword evidence="2" id="KW-1133">Transmembrane helix</keyword>